<dbReference type="SUPFAM" id="SSF52047">
    <property type="entry name" value="RNI-like"/>
    <property type="match status" value="1"/>
</dbReference>
<evidence type="ECO:0008006" key="5">
    <source>
        <dbReference type="Google" id="ProtNLM"/>
    </source>
</evidence>
<organism evidence="3 4">
    <name type="scientific">Thlaspi arvense</name>
    <name type="common">Field penny-cress</name>
    <dbReference type="NCBI Taxonomy" id="13288"/>
    <lineage>
        <taxon>Eukaryota</taxon>
        <taxon>Viridiplantae</taxon>
        <taxon>Streptophyta</taxon>
        <taxon>Embryophyta</taxon>
        <taxon>Tracheophyta</taxon>
        <taxon>Spermatophyta</taxon>
        <taxon>Magnoliopsida</taxon>
        <taxon>eudicotyledons</taxon>
        <taxon>Gunneridae</taxon>
        <taxon>Pentapetalae</taxon>
        <taxon>rosids</taxon>
        <taxon>malvids</taxon>
        <taxon>Brassicales</taxon>
        <taxon>Brassicaceae</taxon>
        <taxon>Thlaspideae</taxon>
        <taxon>Thlaspi</taxon>
    </lineage>
</organism>
<dbReference type="Pfam" id="PF00646">
    <property type="entry name" value="F-box"/>
    <property type="match status" value="1"/>
</dbReference>
<accession>A0AAU9SA13</accession>
<feature type="domain" description="F-box" evidence="1">
    <location>
        <begin position="50"/>
        <end position="85"/>
    </location>
</feature>
<dbReference type="Gene3D" id="3.80.10.10">
    <property type="entry name" value="Ribonuclease Inhibitor"/>
    <property type="match status" value="1"/>
</dbReference>
<proteinExistence type="predicted"/>
<dbReference type="PANTHER" id="PTHR34145:SF53">
    <property type="entry name" value="LEUCINE-RICH REPEAT DOMAIN SUPERFAMILY"/>
    <property type="match status" value="1"/>
</dbReference>
<name>A0AAU9SA13_THLAR</name>
<evidence type="ECO:0000259" key="1">
    <source>
        <dbReference type="Pfam" id="PF00646"/>
    </source>
</evidence>
<dbReference type="AlphaFoldDB" id="A0AAU9SA13"/>
<protein>
    <recommendedName>
        <fullName evidence="5">F-box domain-containing protein</fullName>
    </recommendedName>
</protein>
<dbReference type="Proteomes" id="UP000836841">
    <property type="component" value="Chromosome 4"/>
</dbReference>
<dbReference type="SUPFAM" id="SSF81383">
    <property type="entry name" value="F-box domain"/>
    <property type="match status" value="1"/>
</dbReference>
<dbReference type="PANTHER" id="PTHR34145">
    <property type="entry name" value="OS02G0105600 PROTEIN"/>
    <property type="match status" value="1"/>
</dbReference>
<evidence type="ECO:0000313" key="3">
    <source>
        <dbReference type="EMBL" id="CAH2058720.1"/>
    </source>
</evidence>
<keyword evidence="4" id="KW-1185">Reference proteome</keyword>
<feature type="domain" description="At1g61320/AtMIF1 LRR" evidence="2">
    <location>
        <begin position="181"/>
        <end position="390"/>
    </location>
</feature>
<evidence type="ECO:0000313" key="4">
    <source>
        <dbReference type="Proteomes" id="UP000836841"/>
    </source>
</evidence>
<gene>
    <name evidence="3" type="ORF">TAV2_LOCUS14005</name>
</gene>
<dbReference type="InterPro" id="IPR055357">
    <property type="entry name" value="LRR_At1g61320_AtMIF1"/>
</dbReference>
<dbReference type="Pfam" id="PF23622">
    <property type="entry name" value="LRR_At1g61320_AtMIF1"/>
    <property type="match status" value="1"/>
</dbReference>
<dbReference type="InterPro" id="IPR032675">
    <property type="entry name" value="LRR_dom_sf"/>
</dbReference>
<dbReference type="EMBL" id="OU466860">
    <property type="protein sequence ID" value="CAH2058720.1"/>
    <property type="molecule type" value="Genomic_DNA"/>
</dbReference>
<reference evidence="3 4" key="1">
    <citation type="submission" date="2022-03" db="EMBL/GenBank/DDBJ databases">
        <authorList>
            <person name="Nunn A."/>
            <person name="Chopra R."/>
            <person name="Nunn A."/>
            <person name="Contreras Garrido A."/>
        </authorList>
    </citation>
    <scope>NUCLEOTIDE SEQUENCE [LARGE SCALE GENOMIC DNA]</scope>
</reference>
<dbReference type="InterPro" id="IPR053772">
    <property type="entry name" value="At1g61320/At1g61330-like"/>
</dbReference>
<dbReference type="InterPro" id="IPR036047">
    <property type="entry name" value="F-box-like_dom_sf"/>
</dbReference>
<dbReference type="InterPro" id="IPR001810">
    <property type="entry name" value="F-box_dom"/>
</dbReference>
<sequence length="433" mass="49848">MKEHDQRHQSRIQLYTNQKSVRTINVLSSKPQLLRKFKSFTMDEHEPYTLSSLPLELLLYIISFLPFESARLTPFLSTRFRSVWSQALLVAHSHNGSTEDISHGVSRFINDFDEHNPSKNTRKLELHFDRSNFLSTILAPHNVMHMSFFSGGSKKEERFCWRLEINDQIPRRVESSGFLVKTLCLDSVNSFTHEVVSSMVLDFSLLENLKIRGCKGLTSLTIDSQNKLIHLSISGCPQLTYLDIRSCKLKTLHYQGSLPSIKIHEHFNLTNAIFDVRKGPTYDNNAFDIGPILLIIKNSQSLTLCRWMFEELIKPSISSSWTSFQFYKLHELRWIDNSMKQENSNFLISFLKLCPSIERLFITMDSNTYSNSKEDVSVADNANKHTRVLKSLKLVKLEGSKDDEEDKNQLILALQKIVNIDQPLLVLSSLSSD</sequence>
<evidence type="ECO:0000259" key="2">
    <source>
        <dbReference type="Pfam" id="PF23622"/>
    </source>
</evidence>